<dbReference type="RefSeq" id="WP_197744306.1">
    <property type="nucleotide sequence ID" value="NZ_LR778175.1"/>
</dbReference>
<dbReference type="GO" id="GO:0000287">
    <property type="term" value="F:magnesium ion binding"/>
    <property type="evidence" value="ECO:0007669"/>
    <property type="project" value="UniProtKB-UniRule"/>
</dbReference>
<dbReference type="PANTHER" id="PTHR20857">
    <property type="entry name" value="THIAMINE-PHOSPHATE PYROPHOSPHORYLASE"/>
    <property type="match status" value="1"/>
</dbReference>
<dbReference type="InterPro" id="IPR013785">
    <property type="entry name" value="Aldolase_TIM"/>
</dbReference>
<dbReference type="Gene3D" id="3.20.20.70">
    <property type="entry name" value="Aldolase class I"/>
    <property type="match status" value="1"/>
</dbReference>
<dbReference type="GO" id="GO:0005737">
    <property type="term" value="C:cytoplasm"/>
    <property type="evidence" value="ECO:0007669"/>
    <property type="project" value="TreeGrafter"/>
</dbReference>
<comment type="catalytic activity">
    <reaction evidence="7 10 11">
        <text>4-methyl-5-(2-phosphooxyethyl)-thiazole + 4-amino-2-methyl-5-(diphosphooxymethyl)pyrimidine + H(+) = thiamine phosphate + diphosphate</text>
        <dbReference type="Rhea" id="RHEA:22328"/>
        <dbReference type="ChEBI" id="CHEBI:15378"/>
        <dbReference type="ChEBI" id="CHEBI:33019"/>
        <dbReference type="ChEBI" id="CHEBI:37575"/>
        <dbReference type="ChEBI" id="CHEBI:57841"/>
        <dbReference type="ChEBI" id="CHEBI:58296"/>
        <dbReference type="EC" id="2.5.1.3"/>
    </reaction>
</comment>
<dbReference type="GO" id="GO:0009228">
    <property type="term" value="P:thiamine biosynthetic process"/>
    <property type="evidence" value="ECO:0007669"/>
    <property type="project" value="UniProtKB-KW"/>
</dbReference>
<evidence type="ECO:0000256" key="9">
    <source>
        <dbReference type="ARBA" id="ARBA00047883"/>
    </source>
</evidence>
<evidence type="ECO:0000313" key="15">
    <source>
        <dbReference type="Proteomes" id="UP000516072"/>
    </source>
</evidence>
<evidence type="ECO:0000256" key="1">
    <source>
        <dbReference type="ARBA" id="ARBA00003814"/>
    </source>
</evidence>
<proteinExistence type="inferred from homology"/>
<evidence type="ECO:0000256" key="5">
    <source>
        <dbReference type="ARBA" id="ARBA00022842"/>
    </source>
</evidence>
<dbReference type="HAMAP" id="MF_00097">
    <property type="entry name" value="TMP_synthase"/>
    <property type="match status" value="1"/>
</dbReference>
<dbReference type="AlphaFoldDB" id="A0A7G1QCI7"/>
<accession>A0A7G1QCI7</accession>
<evidence type="ECO:0000259" key="13">
    <source>
        <dbReference type="Pfam" id="PF02581"/>
    </source>
</evidence>
<keyword evidence="3 10" id="KW-0808">Transferase</keyword>
<dbReference type="KEGG" id="ntg:NSCAC_1653"/>
<dbReference type="NCBIfam" id="TIGR00693">
    <property type="entry name" value="thiE"/>
    <property type="match status" value="1"/>
</dbReference>
<keyword evidence="4 10" id="KW-0479">Metal-binding</keyword>
<feature type="binding site" evidence="10">
    <location>
        <position position="166"/>
    </location>
    <ligand>
        <name>2-[(2R,5Z)-2-carboxy-4-methylthiazol-5(2H)-ylidene]ethyl phosphate</name>
        <dbReference type="ChEBI" id="CHEBI:62899"/>
    </ligand>
</feature>
<comment type="catalytic activity">
    <reaction evidence="9 10 11">
        <text>2-[(2R,5Z)-2-carboxy-4-methylthiazol-5(2H)-ylidene]ethyl phosphate + 4-amino-2-methyl-5-(diphosphooxymethyl)pyrimidine + 2 H(+) = thiamine phosphate + CO2 + diphosphate</text>
        <dbReference type="Rhea" id="RHEA:47844"/>
        <dbReference type="ChEBI" id="CHEBI:15378"/>
        <dbReference type="ChEBI" id="CHEBI:16526"/>
        <dbReference type="ChEBI" id="CHEBI:33019"/>
        <dbReference type="ChEBI" id="CHEBI:37575"/>
        <dbReference type="ChEBI" id="CHEBI:57841"/>
        <dbReference type="ChEBI" id="CHEBI:62899"/>
        <dbReference type="EC" id="2.5.1.3"/>
    </reaction>
</comment>
<feature type="binding site" evidence="10">
    <location>
        <position position="70"/>
    </location>
    <ligand>
        <name>4-amino-2-methyl-5-(diphosphooxymethyl)pyrimidine</name>
        <dbReference type="ChEBI" id="CHEBI:57841"/>
    </ligand>
</feature>
<feature type="binding site" evidence="10">
    <location>
        <position position="71"/>
    </location>
    <ligand>
        <name>Mg(2+)</name>
        <dbReference type="ChEBI" id="CHEBI:18420"/>
    </ligand>
</feature>
<dbReference type="CDD" id="cd00564">
    <property type="entry name" value="TMP_TenI"/>
    <property type="match status" value="1"/>
</dbReference>
<feature type="binding site" evidence="10">
    <location>
        <begin position="38"/>
        <end position="42"/>
    </location>
    <ligand>
        <name>4-amino-2-methyl-5-(diphosphooxymethyl)pyrimidine</name>
        <dbReference type="ChEBI" id="CHEBI:57841"/>
    </ligand>
</feature>
<dbReference type="SUPFAM" id="SSF51391">
    <property type="entry name" value="Thiamin phosphate synthase"/>
    <property type="match status" value="1"/>
</dbReference>
<organism evidence="14 15">
    <name type="scientific">Candidatus Nitrosacidococcus tergens</name>
    <dbReference type="NCBI Taxonomy" id="553981"/>
    <lineage>
        <taxon>Bacteria</taxon>
        <taxon>Pseudomonadati</taxon>
        <taxon>Pseudomonadota</taxon>
        <taxon>Gammaproteobacteria</taxon>
        <taxon>Chromatiales</taxon>
        <taxon>Chromatiaceae</taxon>
        <taxon>Candidatus Nitrosacidococcus</taxon>
    </lineage>
</organism>
<dbReference type="GO" id="GO:0009229">
    <property type="term" value="P:thiamine diphosphate biosynthetic process"/>
    <property type="evidence" value="ECO:0007669"/>
    <property type="project" value="UniProtKB-UniRule"/>
</dbReference>
<feature type="binding site" evidence="10">
    <location>
        <position position="90"/>
    </location>
    <ligand>
        <name>Mg(2+)</name>
        <dbReference type="ChEBI" id="CHEBI:18420"/>
    </ligand>
</feature>
<evidence type="ECO:0000313" key="14">
    <source>
        <dbReference type="EMBL" id="CAB1277405.1"/>
    </source>
</evidence>
<dbReference type="PANTHER" id="PTHR20857:SF15">
    <property type="entry name" value="THIAMINE-PHOSPHATE SYNTHASE"/>
    <property type="match status" value="1"/>
</dbReference>
<keyword evidence="6 10" id="KW-0784">Thiamine biosynthesis</keyword>
<keyword evidence="15" id="KW-1185">Reference proteome</keyword>
<dbReference type="InterPro" id="IPR022998">
    <property type="entry name" value="ThiamineP_synth_TenI"/>
</dbReference>
<dbReference type="InterPro" id="IPR036206">
    <property type="entry name" value="ThiamineP_synth_sf"/>
</dbReference>
<comment type="similarity">
    <text evidence="10 11">Belongs to the thiamine-phosphate synthase family.</text>
</comment>
<comment type="catalytic activity">
    <reaction evidence="8 10 11">
        <text>2-(2-carboxy-4-methylthiazol-5-yl)ethyl phosphate + 4-amino-2-methyl-5-(diphosphooxymethyl)pyrimidine + 2 H(+) = thiamine phosphate + CO2 + diphosphate</text>
        <dbReference type="Rhea" id="RHEA:47848"/>
        <dbReference type="ChEBI" id="CHEBI:15378"/>
        <dbReference type="ChEBI" id="CHEBI:16526"/>
        <dbReference type="ChEBI" id="CHEBI:33019"/>
        <dbReference type="ChEBI" id="CHEBI:37575"/>
        <dbReference type="ChEBI" id="CHEBI:57841"/>
        <dbReference type="ChEBI" id="CHEBI:62890"/>
        <dbReference type="EC" id="2.5.1.3"/>
    </reaction>
</comment>
<gene>
    <name evidence="10 14" type="primary">thiE</name>
    <name evidence="14" type="ORF">NSCAC_1653</name>
</gene>
<comment type="pathway">
    <text evidence="2 10 12">Cofactor biosynthesis; thiamine diphosphate biosynthesis; thiamine phosphate from 4-amino-2-methyl-5-diphosphomethylpyrimidine and 4-methyl-5-(2-phosphoethyl)-thiazole: step 1/1.</text>
</comment>
<evidence type="ECO:0000256" key="11">
    <source>
        <dbReference type="RuleBase" id="RU003826"/>
    </source>
</evidence>
<evidence type="ECO:0000256" key="6">
    <source>
        <dbReference type="ARBA" id="ARBA00022977"/>
    </source>
</evidence>
<comment type="caution">
    <text evidence="10">Lacks conserved residue(s) required for the propagation of feature annotation.</text>
</comment>
<evidence type="ECO:0000256" key="2">
    <source>
        <dbReference type="ARBA" id="ARBA00005165"/>
    </source>
</evidence>
<dbReference type="InterPro" id="IPR034291">
    <property type="entry name" value="TMP_synthase"/>
</dbReference>
<comment type="function">
    <text evidence="1 10">Condenses 4-methyl-5-(beta-hydroxyethyl)thiazole monophosphate (THZ-P) and 2-methyl-4-amino-5-hydroxymethyl pyrimidine pyrophosphate (HMP-PP) to form thiamine monophosphate (TMP).</text>
</comment>
<dbReference type="EMBL" id="LR778175">
    <property type="protein sequence ID" value="CAB1277405.1"/>
    <property type="molecule type" value="Genomic_DNA"/>
</dbReference>
<keyword evidence="5 10" id="KW-0460">Magnesium</keyword>
<sequence length="208" mass="22803">MKHLIHGLYAIVDTGVIPPDRFHNAASEVLLGGADLIQYRDKDQSPEQRYKQAIDLRQLCSQHSVPLIINDDIELAAQVKADGVHLGKSDASILLARQILGKKAIIGISCYNELSRVIAAWETGADYIALGRFFPSITKPKPIFVSLDLLKEVREKVPLPIVAIGGITPQNALPIIQGGADAIAVIGGIFRHRNIRQQTIIYKKLFLG</sequence>
<evidence type="ECO:0000256" key="4">
    <source>
        <dbReference type="ARBA" id="ARBA00022723"/>
    </source>
</evidence>
<dbReference type="FunFam" id="3.20.20.70:FF:000096">
    <property type="entry name" value="Thiamine-phosphate synthase"/>
    <property type="match status" value="1"/>
</dbReference>
<feature type="binding site" evidence="10">
    <location>
        <position position="139"/>
    </location>
    <ligand>
        <name>4-amino-2-methyl-5-(diphosphooxymethyl)pyrimidine</name>
        <dbReference type="ChEBI" id="CHEBI:57841"/>
    </ligand>
</feature>
<dbReference type="GO" id="GO:0004789">
    <property type="term" value="F:thiamine-phosphate diphosphorylase activity"/>
    <property type="evidence" value="ECO:0007669"/>
    <property type="project" value="UniProtKB-UniRule"/>
</dbReference>
<protein>
    <recommendedName>
        <fullName evidence="10">Thiamine-phosphate synthase</fullName>
        <shortName evidence="10">TP synthase</shortName>
        <shortName evidence="10">TPS</shortName>
        <ecNumber evidence="10">2.5.1.3</ecNumber>
    </recommendedName>
    <alternativeName>
        <fullName evidence="10">Thiamine-phosphate pyrophosphorylase</fullName>
        <shortName evidence="10">TMP pyrophosphorylase</shortName>
        <shortName evidence="10">TMP-PPase</shortName>
    </alternativeName>
</protein>
<evidence type="ECO:0000256" key="7">
    <source>
        <dbReference type="ARBA" id="ARBA00047334"/>
    </source>
</evidence>
<dbReference type="Proteomes" id="UP000516072">
    <property type="component" value="Chromosome"/>
</dbReference>
<comment type="cofactor">
    <cofactor evidence="10">
        <name>Mg(2+)</name>
        <dbReference type="ChEBI" id="CHEBI:18420"/>
    </cofactor>
    <text evidence="10">Binds 1 Mg(2+) ion per subunit.</text>
</comment>
<evidence type="ECO:0000256" key="12">
    <source>
        <dbReference type="RuleBase" id="RU004253"/>
    </source>
</evidence>
<feature type="binding site" evidence="10">
    <location>
        <begin position="136"/>
        <end position="138"/>
    </location>
    <ligand>
        <name>2-[(2R,5Z)-2-carboxy-4-methylthiazol-5(2H)-ylidene]ethyl phosphate</name>
        <dbReference type="ChEBI" id="CHEBI:62899"/>
    </ligand>
</feature>
<evidence type="ECO:0000256" key="3">
    <source>
        <dbReference type="ARBA" id="ARBA00022679"/>
    </source>
</evidence>
<dbReference type="EC" id="2.5.1.3" evidence="10"/>
<name>A0A7G1QCI7_9GAMM</name>
<feature type="binding site" evidence="10">
    <location>
        <position position="109"/>
    </location>
    <ligand>
        <name>4-amino-2-methyl-5-(diphosphooxymethyl)pyrimidine</name>
        <dbReference type="ChEBI" id="CHEBI:57841"/>
    </ligand>
</feature>
<dbReference type="UniPathway" id="UPA00060">
    <property type="reaction ID" value="UER00141"/>
</dbReference>
<evidence type="ECO:0000256" key="10">
    <source>
        <dbReference type="HAMAP-Rule" id="MF_00097"/>
    </source>
</evidence>
<dbReference type="Pfam" id="PF02581">
    <property type="entry name" value="TMP-TENI"/>
    <property type="match status" value="1"/>
</dbReference>
<evidence type="ECO:0000256" key="8">
    <source>
        <dbReference type="ARBA" id="ARBA00047851"/>
    </source>
</evidence>
<feature type="domain" description="Thiamine phosphate synthase/TenI" evidence="13">
    <location>
        <begin position="8"/>
        <end position="189"/>
    </location>
</feature>
<reference evidence="14 15" key="1">
    <citation type="submission" date="2020-03" db="EMBL/GenBank/DDBJ databases">
        <authorList>
            <person name="Picone N."/>
        </authorList>
    </citation>
    <scope>NUCLEOTIDE SEQUENCE [LARGE SCALE GENOMIC DNA]</scope>
    <source>
        <strain evidence="14">NSCAC1</strain>
    </source>
</reference>